<keyword evidence="4 9" id="KW-0805">Transcription regulation</keyword>
<dbReference type="PROSITE" id="PS01361">
    <property type="entry name" value="ZF_DOF_1"/>
    <property type="match status" value="1"/>
</dbReference>
<dbReference type="EMBL" id="LNRQ01000002">
    <property type="protein sequence ID" value="KZN04482.1"/>
    <property type="molecule type" value="Genomic_DNA"/>
</dbReference>
<dbReference type="GO" id="GO:0005634">
    <property type="term" value="C:nucleus"/>
    <property type="evidence" value="ECO:0007669"/>
    <property type="project" value="UniProtKB-SubCell"/>
</dbReference>
<reference evidence="12" key="1">
    <citation type="journal article" date="2016" name="Nat. Genet.">
        <title>A high-quality carrot genome assembly provides new insights into carotenoid accumulation and asterid genome evolution.</title>
        <authorList>
            <person name="Iorizzo M."/>
            <person name="Ellison S."/>
            <person name="Senalik D."/>
            <person name="Zeng P."/>
            <person name="Satapoomin P."/>
            <person name="Huang J."/>
            <person name="Bowman M."/>
            <person name="Iovene M."/>
            <person name="Sanseverino W."/>
            <person name="Cavagnaro P."/>
            <person name="Yildiz M."/>
            <person name="Macko-Podgorni A."/>
            <person name="Moranska E."/>
            <person name="Grzebelus E."/>
            <person name="Grzebelus D."/>
            <person name="Ashrafi H."/>
            <person name="Zheng Z."/>
            <person name="Cheng S."/>
            <person name="Spooner D."/>
            <person name="Van Deynze A."/>
            <person name="Simon P."/>
        </authorList>
    </citation>
    <scope>NUCLEOTIDE SEQUENCE [LARGE SCALE GENOMIC DNA]</scope>
    <source>
        <tissue evidence="12">Leaf</tissue>
    </source>
</reference>
<evidence type="ECO:0000256" key="9">
    <source>
        <dbReference type="RuleBase" id="RU369094"/>
    </source>
</evidence>
<evidence type="ECO:0000313" key="13">
    <source>
        <dbReference type="EMBL" id="WOG86755.1"/>
    </source>
</evidence>
<keyword evidence="7 8" id="KW-0539">Nucleus</keyword>
<dbReference type="GO" id="GO:0008270">
    <property type="term" value="F:zinc ion binding"/>
    <property type="evidence" value="ECO:0007669"/>
    <property type="project" value="UniProtKB-KW"/>
</dbReference>
<evidence type="ECO:0000256" key="6">
    <source>
        <dbReference type="ARBA" id="ARBA00023163"/>
    </source>
</evidence>
<keyword evidence="6 9" id="KW-0804">Transcription</keyword>
<dbReference type="EMBL" id="CP093344">
    <property type="protein sequence ID" value="WOG86755.1"/>
    <property type="molecule type" value="Genomic_DNA"/>
</dbReference>
<accession>A0A166CY25</accession>
<protein>
    <recommendedName>
        <fullName evidence="9">Dof zinc finger protein</fullName>
    </recommendedName>
</protein>
<proteinExistence type="predicted"/>
<dbReference type="OrthoDB" id="1927254at2759"/>
<dbReference type="Gramene" id="KZN04482">
    <property type="protein sequence ID" value="KZN04482"/>
    <property type="gene ID" value="DCAR_005319"/>
</dbReference>
<evidence type="ECO:0000256" key="10">
    <source>
        <dbReference type="SAM" id="MobiDB-lite"/>
    </source>
</evidence>
<dbReference type="InterPro" id="IPR003851">
    <property type="entry name" value="Znf_Dof"/>
</dbReference>
<dbReference type="PROSITE" id="PS50884">
    <property type="entry name" value="ZF_DOF_2"/>
    <property type="match status" value="1"/>
</dbReference>
<gene>
    <name evidence="12" type="ORF">DCAR_005319</name>
    <name evidence="13" type="ORF">DCAR_0205973</name>
</gene>
<comment type="function">
    <text evidence="9">Transcription factor that binds specifically to a 5'-AA[AG]G-3' consensus core sequence.</text>
</comment>
<evidence type="ECO:0000256" key="2">
    <source>
        <dbReference type="ARBA" id="ARBA00022771"/>
    </source>
</evidence>
<dbReference type="AlphaFoldDB" id="A0A166CY25"/>
<dbReference type="InterPro" id="IPR045174">
    <property type="entry name" value="Dof"/>
</dbReference>
<dbReference type="GO" id="GO:0003700">
    <property type="term" value="F:DNA-binding transcription factor activity"/>
    <property type="evidence" value="ECO:0007669"/>
    <property type="project" value="UniProtKB-UniRule"/>
</dbReference>
<evidence type="ECO:0000256" key="7">
    <source>
        <dbReference type="ARBA" id="ARBA00023242"/>
    </source>
</evidence>
<keyword evidence="1 9" id="KW-0479">Metal-binding</keyword>
<dbReference type="GO" id="GO:0003677">
    <property type="term" value="F:DNA binding"/>
    <property type="evidence" value="ECO:0007669"/>
    <property type="project" value="UniProtKB-UniRule"/>
</dbReference>
<evidence type="ECO:0000256" key="8">
    <source>
        <dbReference type="PROSITE-ProRule" id="PRU00071"/>
    </source>
</evidence>
<evidence type="ECO:0000313" key="12">
    <source>
        <dbReference type="EMBL" id="KZN04482.1"/>
    </source>
</evidence>
<keyword evidence="5 8" id="KW-0238">DNA-binding</keyword>
<feature type="compositionally biased region" description="Low complexity" evidence="10">
    <location>
        <begin position="21"/>
        <end position="36"/>
    </location>
</feature>
<feature type="compositionally biased region" description="Basic residues" evidence="10">
    <location>
        <begin position="125"/>
        <end position="134"/>
    </location>
</feature>
<dbReference type="Proteomes" id="UP000077755">
    <property type="component" value="Chromosome 2"/>
</dbReference>
<dbReference type="KEGG" id="dcr:108207008"/>
<comment type="subcellular location">
    <subcellularLocation>
        <location evidence="8 9">Nucleus</location>
    </subcellularLocation>
</comment>
<evidence type="ECO:0000313" key="14">
    <source>
        <dbReference type="Proteomes" id="UP000077755"/>
    </source>
</evidence>
<dbReference type="STRING" id="79200.A0A166CY25"/>
<evidence type="ECO:0000256" key="4">
    <source>
        <dbReference type="ARBA" id="ARBA00023015"/>
    </source>
</evidence>
<name>A0A166CY25_DAUCS</name>
<sequence>MAFSSSVPAYNLDHHTNWHHQLQPQHQQAPNSHQQQLVQNPNLAPPPQADQGSIRPGSMVDRARIAKLPLPEAGLNCPRCDSTQTKFCYFNNYSLTQPRHFCKTCRRYWTRGGALRSVPVGGGCRRNKRSRSRTSKSPNLVNTINQKGPSSSVNISTESPSRSADQVVVSHNNPFSSQVPLMAALQNLNSHYGAVAGSTYEGFQMGNGSFGQSDTGFQLGHHNILTSRGQGWRLPILAGSEQASGHTNVFSYSQGERFEAASAGQVKVEEPRRVLNLSRQFLDVSDEKNTNTTNDSNQYWGTSGGNSWTPDFTSHINNTSSASPFL</sequence>
<evidence type="ECO:0000256" key="3">
    <source>
        <dbReference type="ARBA" id="ARBA00022833"/>
    </source>
</evidence>
<feature type="domain" description="Dof-type" evidence="11">
    <location>
        <begin position="75"/>
        <end position="129"/>
    </location>
</feature>
<keyword evidence="2 8" id="KW-0863">Zinc-finger</keyword>
<feature type="region of interest" description="Disordered" evidence="10">
    <location>
        <begin position="119"/>
        <end position="163"/>
    </location>
</feature>
<keyword evidence="14" id="KW-1185">Reference proteome</keyword>
<dbReference type="PANTHER" id="PTHR31992:SF267">
    <property type="entry name" value="DOF ZINC FINGER PROTEIN"/>
    <property type="match status" value="1"/>
</dbReference>
<keyword evidence="3 9" id="KW-0862">Zinc</keyword>
<feature type="region of interest" description="Disordered" evidence="10">
    <location>
        <begin position="21"/>
        <end position="56"/>
    </location>
</feature>
<reference evidence="13" key="2">
    <citation type="submission" date="2022-03" db="EMBL/GenBank/DDBJ databases">
        <title>Draft title - Genomic analysis of global carrot germplasm unveils the trajectory of domestication and the origin of high carotenoid orange carrot.</title>
        <authorList>
            <person name="Iorizzo M."/>
            <person name="Ellison S."/>
            <person name="Senalik D."/>
            <person name="Macko-Podgorni A."/>
            <person name="Grzebelus D."/>
            <person name="Bostan H."/>
            <person name="Rolling W."/>
            <person name="Curaba J."/>
            <person name="Simon P."/>
        </authorList>
    </citation>
    <scope>NUCLEOTIDE SEQUENCE</scope>
    <source>
        <tissue evidence="13">Leaf</tissue>
    </source>
</reference>
<feature type="compositionally biased region" description="Polar residues" evidence="10">
    <location>
        <begin position="138"/>
        <end position="163"/>
    </location>
</feature>
<evidence type="ECO:0000256" key="1">
    <source>
        <dbReference type="ARBA" id="ARBA00022723"/>
    </source>
</evidence>
<dbReference type="Pfam" id="PF02701">
    <property type="entry name" value="Zn_ribbon_Dof"/>
    <property type="match status" value="1"/>
</dbReference>
<evidence type="ECO:0000256" key="5">
    <source>
        <dbReference type="ARBA" id="ARBA00023125"/>
    </source>
</evidence>
<evidence type="ECO:0000259" key="11">
    <source>
        <dbReference type="PROSITE" id="PS50884"/>
    </source>
</evidence>
<dbReference type="PANTHER" id="PTHR31992">
    <property type="entry name" value="DOF ZINC FINGER PROTEIN DOF1.4-RELATED"/>
    <property type="match status" value="1"/>
</dbReference>
<organism evidence="12">
    <name type="scientific">Daucus carota subsp. sativus</name>
    <name type="common">Carrot</name>
    <dbReference type="NCBI Taxonomy" id="79200"/>
    <lineage>
        <taxon>Eukaryota</taxon>
        <taxon>Viridiplantae</taxon>
        <taxon>Streptophyta</taxon>
        <taxon>Embryophyta</taxon>
        <taxon>Tracheophyta</taxon>
        <taxon>Spermatophyta</taxon>
        <taxon>Magnoliopsida</taxon>
        <taxon>eudicotyledons</taxon>
        <taxon>Gunneridae</taxon>
        <taxon>Pentapetalae</taxon>
        <taxon>asterids</taxon>
        <taxon>campanulids</taxon>
        <taxon>Apiales</taxon>
        <taxon>Apiaceae</taxon>
        <taxon>Apioideae</taxon>
        <taxon>Scandiceae</taxon>
        <taxon>Daucinae</taxon>
        <taxon>Daucus</taxon>
        <taxon>Daucus sect. Daucus</taxon>
    </lineage>
</organism>